<reference evidence="15 16" key="1">
    <citation type="submission" date="2016-10" db="EMBL/GenBank/DDBJ databases">
        <authorList>
            <person name="de Groot N.N."/>
        </authorList>
    </citation>
    <scope>NUCLEOTIDE SEQUENCE [LARGE SCALE GENOMIC DNA]</scope>
    <source>
        <strain evidence="15 16">D31d</strain>
    </source>
</reference>
<dbReference type="RefSeq" id="WP_081353032.1">
    <property type="nucleotide sequence ID" value="NZ_FNRF01000005.1"/>
</dbReference>
<dbReference type="PROSITE" id="PS51257">
    <property type="entry name" value="PROKAR_LIPOPROTEIN"/>
    <property type="match status" value="1"/>
</dbReference>
<dbReference type="EC" id="3.1.3.80" evidence="3"/>
<comment type="subcellular location">
    <subcellularLocation>
        <location evidence="1">Membrane</location>
    </subcellularLocation>
</comment>
<evidence type="ECO:0000256" key="13">
    <source>
        <dbReference type="ARBA" id="ARBA00043832"/>
    </source>
</evidence>
<evidence type="ECO:0000256" key="4">
    <source>
        <dbReference type="ARBA" id="ARBA00013040"/>
    </source>
</evidence>
<dbReference type="SUPFAM" id="SSF53254">
    <property type="entry name" value="Phosphoglycerate mutase-like"/>
    <property type="match status" value="1"/>
</dbReference>
<keyword evidence="6 14" id="KW-0732">Signal</keyword>
<dbReference type="PANTHER" id="PTHR20963">
    <property type="entry name" value="MULTIPLE INOSITOL POLYPHOSPHATE PHOSPHATASE-RELATED"/>
    <property type="match status" value="1"/>
</dbReference>
<keyword evidence="8" id="KW-0472">Membrane</keyword>
<feature type="signal peptide" evidence="14">
    <location>
        <begin position="1"/>
        <end position="23"/>
    </location>
</feature>
<dbReference type="AlphaFoldDB" id="A0A1H4EBD9"/>
<evidence type="ECO:0000256" key="9">
    <source>
        <dbReference type="ARBA" id="ARBA00031642"/>
    </source>
</evidence>
<organism evidence="15 16">
    <name type="scientific">Xylanibacter ruminicola</name>
    <name type="common">Prevotella ruminicola</name>
    <dbReference type="NCBI Taxonomy" id="839"/>
    <lineage>
        <taxon>Bacteria</taxon>
        <taxon>Pseudomonadati</taxon>
        <taxon>Bacteroidota</taxon>
        <taxon>Bacteroidia</taxon>
        <taxon>Bacteroidales</taxon>
        <taxon>Prevotellaceae</taxon>
        <taxon>Xylanibacter</taxon>
    </lineage>
</organism>
<evidence type="ECO:0000256" key="2">
    <source>
        <dbReference type="ARBA" id="ARBA00008422"/>
    </source>
</evidence>
<evidence type="ECO:0000256" key="14">
    <source>
        <dbReference type="SAM" id="SignalP"/>
    </source>
</evidence>
<dbReference type="EC" id="3.1.3.62" evidence="4"/>
<dbReference type="InterPro" id="IPR000560">
    <property type="entry name" value="His_Pase_clade-2"/>
</dbReference>
<name>A0A1H4EBD9_XYLRU</name>
<proteinExistence type="inferred from homology"/>
<dbReference type="Proteomes" id="UP000182257">
    <property type="component" value="Unassembled WGS sequence"/>
</dbReference>
<evidence type="ECO:0000256" key="1">
    <source>
        <dbReference type="ARBA" id="ARBA00004370"/>
    </source>
</evidence>
<comment type="catalytic activity">
    <reaction evidence="11">
        <text>1D-myo-inositol 1,2,4,5,6-pentakisphosphate + H2O = 1D-myo-inositol 1,2,5,6-tetrakisphosphate + phosphate</text>
        <dbReference type="Rhea" id="RHEA:77115"/>
        <dbReference type="ChEBI" id="CHEBI:15377"/>
        <dbReference type="ChEBI" id="CHEBI:43474"/>
        <dbReference type="ChEBI" id="CHEBI:57798"/>
        <dbReference type="ChEBI" id="CHEBI:195535"/>
        <dbReference type="EC" id="3.1.3.62"/>
    </reaction>
    <physiologicalReaction direction="left-to-right" evidence="11">
        <dbReference type="Rhea" id="RHEA:77116"/>
    </physiologicalReaction>
</comment>
<comment type="catalytic activity">
    <reaction evidence="10">
        <text>1D-myo-inositol 1,2,5,6-tetrakisphosphate + H2O = 1D-myo-inositol 1,2,6-trisphosphate + phosphate</text>
        <dbReference type="Rhea" id="RHEA:77119"/>
        <dbReference type="ChEBI" id="CHEBI:15377"/>
        <dbReference type="ChEBI" id="CHEBI:43474"/>
        <dbReference type="ChEBI" id="CHEBI:195535"/>
        <dbReference type="ChEBI" id="CHEBI:195537"/>
        <dbReference type="EC" id="3.1.3.62"/>
    </reaction>
    <physiologicalReaction direction="left-to-right" evidence="10">
        <dbReference type="Rhea" id="RHEA:77120"/>
    </physiologicalReaction>
</comment>
<dbReference type="Gene3D" id="3.40.50.1240">
    <property type="entry name" value="Phosphoglycerate mutase-like"/>
    <property type="match status" value="1"/>
</dbReference>
<dbReference type="Pfam" id="PF00328">
    <property type="entry name" value="His_Phos_2"/>
    <property type="match status" value="1"/>
</dbReference>
<keyword evidence="7" id="KW-0378">Hydrolase</keyword>
<comment type="catalytic activity">
    <reaction evidence="12">
        <text>1D-myo-inositol hexakisphosphate + H2O = 1D-myo-inositol 1,2,4,5,6-pentakisphosphate + phosphate</text>
        <dbReference type="Rhea" id="RHEA:16989"/>
        <dbReference type="ChEBI" id="CHEBI:15377"/>
        <dbReference type="ChEBI" id="CHEBI:43474"/>
        <dbReference type="ChEBI" id="CHEBI:57798"/>
        <dbReference type="ChEBI" id="CHEBI:58130"/>
        <dbReference type="EC" id="3.1.3.62"/>
    </reaction>
    <physiologicalReaction direction="left-to-right" evidence="12">
        <dbReference type="Rhea" id="RHEA:16990"/>
    </physiologicalReaction>
</comment>
<comment type="catalytic activity">
    <reaction evidence="13">
        <text>(2R)-2,3-bisphosphoglycerate + H2O = (2R)-2-phosphoglycerate + phosphate</text>
        <dbReference type="Rhea" id="RHEA:27381"/>
        <dbReference type="ChEBI" id="CHEBI:15377"/>
        <dbReference type="ChEBI" id="CHEBI:43474"/>
        <dbReference type="ChEBI" id="CHEBI:58248"/>
        <dbReference type="ChEBI" id="CHEBI:58289"/>
        <dbReference type="EC" id="3.1.3.80"/>
    </reaction>
    <physiologicalReaction direction="left-to-right" evidence="13">
        <dbReference type="Rhea" id="RHEA:27382"/>
    </physiologicalReaction>
</comment>
<evidence type="ECO:0000256" key="3">
    <source>
        <dbReference type="ARBA" id="ARBA00012976"/>
    </source>
</evidence>
<accession>A0A1H4EBD9</accession>
<dbReference type="OrthoDB" id="9770871at2"/>
<protein>
    <recommendedName>
        <fullName evidence="5">Multiple inositol polyphosphate phosphatase 1</fullName>
        <ecNumber evidence="4">3.1.3.62</ecNumber>
        <ecNumber evidence="3">3.1.3.80</ecNumber>
    </recommendedName>
    <alternativeName>
        <fullName evidence="9">2,3-bisphosphoglycerate 3-phosphatase</fullName>
    </alternativeName>
</protein>
<dbReference type="InterPro" id="IPR029033">
    <property type="entry name" value="His_PPase_superfam"/>
</dbReference>
<evidence type="ECO:0000256" key="12">
    <source>
        <dbReference type="ARBA" id="ARBA00043691"/>
    </source>
</evidence>
<evidence type="ECO:0000256" key="7">
    <source>
        <dbReference type="ARBA" id="ARBA00022801"/>
    </source>
</evidence>
<dbReference type="GO" id="GO:0016020">
    <property type="term" value="C:membrane"/>
    <property type="evidence" value="ECO:0007669"/>
    <property type="project" value="UniProtKB-SubCell"/>
</dbReference>
<dbReference type="EMBL" id="FNRF01000005">
    <property type="protein sequence ID" value="SEA82363.1"/>
    <property type="molecule type" value="Genomic_DNA"/>
</dbReference>
<evidence type="ECO:0000256" key="6">
    <source>
        <dbReference type="ARBA" id="ARBA00022729"/>
    </source>
</evidence>
<dbReference type="GO" id="GO:0034417">
    <property type="term" value="F:bisphosphoglycerate 3-phosphatase activity"/>
    <property type="evidence" value="ECO:0007669"/>
    <property type="project" value="UniProtKB-EC"/>
</dbReference>
<sequence length="432" mass="49644">MNTKIKYTLLLILAVSSCRLSVAQSVIDLIKQRPSYASCNYDVYPDSITAKLTPAPAGKKPFYISHYGRHGSRYISNRSGFDTPYFMMLHADSLDELTPTGQQVLRHMNNIMRNTEGRWGELTGYGKQQMQNIGRRMAERFPEVFHPGANVTCISTVVPRCIESMGSLAMEMLQVCPQLHITMQASKRTQWYMNYQDKKLRKSYMTPEAQKALDAYTATRMGNTRLMELIFKNPDIAEEFVNQEDFSYYLMKMGLFQLNTNFNRNTNLIGLFNTNDLYRMWQVDNAYWYLQHGACKLNGGKQPYTQRHLLKKMIADADSCIKLPDPGAQLRFGHETVLLPLVCLIGVNGFDFSTDNLDELEGHGWWCSSVFPMASNLQFIFYRSNPKDKDVLVKVLLNEVEATLPISTDCAPYYHWADLRQYCLNKLAAYKQ</sequence>
<feature type="chain" id="PRO_5010256444" description="Multiple inositol polyphosphate phosphatase 1" evidence="14">
    <location>
        <begin position="24"/>
        <end position="432"/>
    </location>
</feature>
<gene>
    <name evidence="15" type="ORF">SAMN05216462_2700</name>
</gene>
<evidence type="ECO:0000256" key="5">
    <source>
        <dbReference type="ARBA" id="ARBA00018097"/>
    </source>
</evidence>
<evidence type="ECO:0000313" key="16">
    <source>
        <dbReference type="Proteomes" id="UP000182257"/>
    </source>
</evidence>
<evidence type="ECO:0000313" key="15">
    <source>
        <dbReference type="EMBL" id="SEA82363.1"/>
    </source>
</evidence>
<evidence type="ECO:0000256" key="11">
    <source>
        <dbReference type="ARBA" id="ARBA00043671"/>
    </source>
</evidence>
<comment type="similarity">
    <text evidence="2">Belongs to the histidine acid phosphatase family. MINPP1 subfamily.</text>
</comment>
<evidence type="ECO:0000256" key="8">
    <source>
        <dbReference type="ARBA" id="ARBA00023136"/>
    </source>
</evidence>
<dbReference type="PANTHER" id="PTHR20963:SF8">
    <property type="entry name" value="MULTIPLE INOSITOL POLYPHOSPHATE PHOSPHATASE 1"/>
    <property type="match status" value="1"/>
</dbReference>
<evidence type="ECO:0000256" key="10">
    <source>
        <dbReference type="ARBA" id="ARBA00043668"/>
    </source>
</evidence>